<comment type="similarity">
    <text evidence="1">Belongs to the AHA1 family.</text>
</comment>
<dbReference type="Proteomes" id="UP000600139">
    <property type="component" value="Unassembled WGS sequence"/>
</dbReference>
<evidence type="ECO:0000256" key="1">
    <source>
        <dbReference type="ARBA" id="ARBA00006817"/>
    </source>
</evidence>
<dbReference type="RefSeq" id="WP_200351286.1">
    <property type="nucleotide sequence ID" value="NZ_BAABHZ010000006.1"/>
</dbReference>
<evidence type="ECO:0000313" key="4">
    <source>
        <dbReference type="Proteomes" id="UP000600139"/>
    </source>
</evidence>
<gene>
    <name evidence="3" type="ORF">JIN84_12025</name>
</gene>
<protein>
    <submittedName>
        <fullName evidence="3">SRPBCC family protein</fullName>
    </submittedName>
</protein>
<evidence type="ECO:0000259" key="2">
    <source>
        <dbReference type="Pfam" id="PF08327"/>
    </source>
</evidence>
<dbReference type="SUPFAM" id="SSF55961">
    <property type="entry name" value="Bet v1-like"/>
    <property type="match status" value="1"/>
</dbReference>
<dbReference type="InterPro" id="IPR023393">
    <property type="entry name" value="START-like_dom_sf"/>
</dbReference>
<dbReference type="Gene3D" id="3.30.530.20">
    <property type="match status" value="1"/>
</dbReference>
<dbReference type="AlphaFoldDB" id="A0A934R3R6"/>
<feature type="domain" description="Activator of Hsp90 ATPase homologue 1/2-like C-terminal" evidence="2">
    <location>
        <begin position="15"/>
        <end position="134"/>
    </location>
</feature>
<comment type="caution">
    <text evidence="3">The sequence shown here is derived from an EMBL/GenBank/DDBJ whole genome shotgun (WGS) entry which is preliminary data.</text>
</comment>
<name>A0A934R3R6_9BACT</name>
<dbReference type="Pfam" id="PF08327">
    <property type="entry name" value="AHSA1"/>
    <property type="match status" value="1"/>
</dbReference>
<keyword evidence="4" id="KW-1185">Reference proteome</keyword>
<sequence length="149" mass="16841">MNNAPKLVYVTHIRTTPAKLWEALTDPDFIQQYFFGCRNTSTWQVGDVIESRDPDGELSWHGKILKSIPGQEVVFTFDHLTDEPPSTVRYEIEPQGEVVKLTITHEDFQEVSAIRDRVKNGWPGIIEGIKSLLEKGFVEVAPSSCKEPA</sequence>
<organism evidence="3 4">
    <name type="scientific">Luteolibacter yonseiensis</name>
    <dbReference type="NCBI Taxonomy" id="1144680"/>
    <lineage>
        <taxon>Bacteria</taxon>
        <taxon>Pseudomonadati</taxon>
        <taxon>Verrucomicrobiota</taxon>
        <taxon>Verrucomicrobiia</taxon>
        <taxon>Verrucomicrobiales</taxon>
        <taxon>Verrucomicrobiaceae</taxon>
        <taxon>Luteolibacter</taxon>
    </lineage>
</organism>
<accession>A0A934R3R6</accession>
<dbReference type="CDD" id="cd08893">
    <property type="entry name" value="SRPBCC_CalC_Aha1-like_GntR-HTH"/>
    <property type="match status" value="1"/>
</dbReference>
<proteinExistence type="inferred from homology"/>
<dbReference type="InterPro" id="IPR013538">
    <property type="entry name" value="ASHA1/2-like_C"/>
</dbReference>
<evidence type="ECO:0000313" key="3">
    <source>
        <dbReference type="EMBL" id="MBK1816344.1"/>
    </source>
</evidence>
<reference evidence="3" key="1">
    <citation type="submission" date="2021-01" db="EMBL/GenBank/DDBJ databases">
        <title>Modified the classification status of verrucomicrobia.</title>
        <authorList>
            <person name="Feng X."/>
        </authorList>
    </citation>
    <scope>NUCLEOTIDE SEQUENCE</scope>
    <source>
        <strain evidence="3">JCM 18052</strain>
    </source>
</reference>
<dbReference type="EMBL" id="JAENIK010000011">
    <property type="protein sequence ID" value="MBK1816344.1"/>
    <property type="molecule type" value="Genomic_DNA"/>
</dbReference>